<dbReference type="EMBL" id="CATNWA010014626">
    <property type="protein sequence ID" value="CAI9574071.1"/>
    <property type="molecule type" value="Genomic_DNA"/>
</dbReference>
<dbReference type="Proteomes" id="UP001162483">
    <property type="component" value="Unassembled WGS sequence"/>
</dbReference>
<proteinExistence type="predicted"/>
<name>A0ABN9DRH7_9NEOB</name>
<feature type="non-terminal residue" evidence="1">
    <location>
        <position position="93"/>
    </location>
</feature>
<organism evidence="1 2">
    <name type="scientific">Staurois parvus</name>
    <dbReference type="NCBI Taxonomy" id="386267"/>
    <lineage>
        <taxon>Eukaryota</taxon>
        <taxon>Metazoa</taxon>
        <taxon>Chordata</taxon>
        <taxon>Craniata</taxon>
        <taxon>Vertebrata</taxon>
        <taxon>Euteleostomi</taxon>
        <taxon>Amphibia</taxon>
        <taxon>Batrachia</taxon>
        <taxon>Anura</taxon>
        <taxon>Neobatrachia</taxon>
        <taxon>Ranoidea</taxon>
        <taxon>Ranidae</taxon>
        <taxon>Staurois</taxon>
    </lineage>
</organism>
<accession>A0ABN9DRH7</accession>
<keyword evidence="2" id="KW-1185">Reference proteome</keyword>
<reference evidence="1" key="1">
    <citation type="submission" date="2023-05" db="EMBL/GenBank/DDBJ databases">
        <authorList>
            <person name="Stuckert A."/>
        </authorList>
    </citation>
    <scope>NUCLEOTIDE SEQUENCE</scope>
</reference>
<gene>
    <name evidence="1" type="ORF">SPARVUS_LOCUS7872339</name>
</gene>
<comment type="caution">
    <text evidence="1">The sequence shown here is derived from an EMBL/GenBank/DDBJ whole genome shotgun (WGS) entry which is preliminary data.</text>
</comment>
<sequence length="93" mass="10228">MGSSALSLCPPLPIKDWHLWEWGGSGYSNLTGTRSHFRCDRLGDWKRKLSSPLPPRSLLGHVTGPKRLRAIHKAQLRACAVEAAAARWAPMAA</sequence>
<evidence type="ECO:0000313" key="1">
    <source>
        <dbReference type="EMBL" id="CAI9574071.1"/>
    </source>
</evidence>
<protein>
    <submittedName>
        <fullName evidence="1">Uncharacterized protein</fullName>
    </submittedName>
</protein>
<evidence type="ECO:0000313" key="2">
    <source>
        <dbReference type="Proteomes" id="UP001162483"/>
    </source>
</evidence>